<dbReference type="Pfam" id="PF20159">
    <property type="entry name" value="YidB"/>
    <property type="match status" value="1"/>
</dbReference>
<name>A0A366EJK5_9HYPH</name>
<dbReference type="OrthoDB" id="4235777at2"/>
<dbReference type="InterPro" id="IPR045372">
    <property type="entry name" value="YidB"/>
</dbReference>
<reference evidence="1 2" key="1">
    <citation type="submission" date="2018-06" db="EMBL/GenBank/DDBJ databases">
        <title>Genomic Encyclopedia of Type Strains, Phase IV (KMG-IV): sequencing the most valuable type-strain genomes for metagenomic binning, comparative biology and taxonomic classification.</title>
        <authorList>
            <person name="Goeker M."/>
        </authorList>
    </citation>
    <scope>NUCLEOTIDE SEQUENCE [LARGE SCALE GENOMIC DNA]</scope>
    <source>
        <strain evidence="1 2">DSM 24875</strain>
    </source>
</reference>
<comment type="caution">
    <text evidence="1">The sequence shown here is derived from an EMBL/GenBank/DDBJ whole genome shotgun (WGS) entry which is preliminary data.</text>
</comment>
<sequence>MGMFDDTVKNSVPGGSLATPIAVAVGALILGKLFGGSSSQASAPPQPIPAQIPVNPPTTSVVGGLGDLIGKLTNGGLGQQVNSWVGHGPNEPVQPGQLGGALGGGILDQLSKSTGLSQQELLNQLALALPAVINGLTPKGRVPTVADLEQK</sequence>
<accession>A0A366EJK5</accession>
<keyword evidence="2" id="KW-1185">Reference proteome</keyword>
<protein>
    <submittedName>
        <fullName evidence="1">Uncharacterized protein YidB (DUF937 family)</fullName>
    </submittedName>
</protein>
<evidence type="ECO:0000313" key="2">
    <source>
        <dbReference type="Proteomes" id="UP000253529"/>
    </source>
</evidence>
<organism evidence="1 2">
    <name type="scientific">Roseiarcus fermentans</name>
    <dbReference type="NCBI Taxonomy" id="1473586"/>
    <lineage>
        <taxon>Bacteria</taxon>
        <taxon>Pseudomonadati</taxon>
        <taxon>Pseudomonadota</taxon>
        <taxon>Alphaproteobacteria</taxon>
        <taxon>Hyphomicrobiales</taxon>
        <taxon>Roseiarcaceae</taxon>
        <taxon>Roseiarcus</taxon>
    </lineage>
</organism>
<dbReference type="SUPFAM" id="SSF140804">
    <property type="entry name" value="YidB-like"/>
    <property type="match status" value="1"/>
</dbReference>
<dbReference type="Gene3D" id="1.10.10.690">
    <property type="entry name" value="YidB-like"/>
    <property type="match status" value="1"/>
</dbReference>
<dbReference type="EMBL" id="QNRK01000051">
    <property type="protein sequence ID" value="RBP02538.1"/>
    <property type="molecule type" value="Genomic_DNA"/>
</dbReference>
<dbReference type="RefSeq" id="WP_113893384.1">
    <property type="nucleotide sequence ID" value="NZ_QNRK01000051.1"/>
</dbReference>
<gene>
    <name evidence="1" type="ORF">DFR50_15114</name>
</gene>
<dbReference type="AlphaFoldDB" id="A0A366EJK5"/>
<proteinExistence type="predicted"/>
<evidence type="ECO:0000313" key="1">
    <source>
        <dbReference type="EMBL" id="RBP02538.1"/>
    </source>
</evidence>
<dbReference type="InterPro" id="IPR027405">
    <property type="entry name" value="YidB-like"/>
</dbReference>
<dbReference type="Proteomes" id="UP000253529">
    <property type="component" value="Unassembled WGS sequence"/>
</dbReference>